<evidence type="ECO:0000259" key="6">
    <source>
        <dbReference type="Pfam" id="PF03151"/>
    </source>
</evidence>
<dbReference type="AlphaFoldDB" id="K8EF64"/>
<feature type="transmembrane region" description="Helical" evidence="5">
    <location>
        <begin position="157"/>
        <end position="175"/>
    </location>
</feature>
<dbReference type="InterPro" id="IPR004853">
    <property type="entry name" value="Sugar_P_trans_dom"/>
</dbReference>
<evidence type="ECO:0000256" key="4">
    <source>
        <dbReference type="ARBA" id="ARBA00023136"/>
    </source>
</evidence>
<keyword evidence="3 5" id="KW-1133">Transmembrane helix</keyword>
<dbReference type="PANTHER" id="PTHR11132">
    <property type="entry name" value="SOLUTE CARRIER FAMILY 35"/>
    <property type="match status" value="1"/>
</dbReference>
<dbReference type="eggNOG" id="KOG1441">
    <property type="taxonomic scope" value="Eukaryota"/>
</dbReference>
<name>K8EF64_9CHLO</name>
<evidence type="ECO:0000256" key="2">
    <source>
        <dbReference type="ARBA" id="ARBA00022692"/>
    </source>
</evidence>
<dbReference type="EMBL" id="FO082274">
    <property type="protein sequence ID" value="CCO16772.1"/>
    <property type="molecule type" value="Genomic_DNA"/>
</dbReference>
<proteinExistence type="predicted"/>
<keyword evidence="4 5" id="KW-0472">Membrane</keyword>
<feature type="transmembrane region" description="Helical" evidence="5">
    <location>
        <begin position="30"/>
        <end position="47"/>
    </location>
</feature>
<keyword evidence="8" id="KW-1185">Reference proteome</keyword>
<feature type="transmembrane region" description="Helical" evidence="5">
    <location>
        <begin position="300"/>
        <end position="324"/>
    </location>
</feature>
<feature type="transmembrane region" description="Helical" evidence="5">
    <location>
        <begin position="59"/>
        <end position="80"/>
    </location>
</feature>
<keyword evidence="2 5" id="KW-0812">Transmembrane</keyword>
<dbReference type="Pfam" id="PF03151">
    <property type="entry name" value="TPT"/>
    <property type="match status" value="1"/>
</dbReference>
<dbReference type="GO" id="GO:0016020">
    <property type="term" value="C:membrane"/>
    <property type="evidence" value="ECO:0007669"/>
    <property type="project" value="UniProtKB-SubCell"/>
</dbReference>
<dbReference type="InterPro" id="IPR037185">
    <property type="entry name" value="EmrE-like"/>
</dbReference>
<dbReference type="KEGG" id="bpg:Bathy05g02730"/>
<dbReference type="RefSeq" id="XP_007513214.1">
    <property type="nucleotide sequence ID" value="XM_007513152.1"/>
</dbReference>
<evidence type="ECO:0000256" key="3">
    <source>
        <dbReference type="ARBA" id="ARBA00022989"/>
    </source>
</evidence>
<sequence>MASETTLDKITSSGSSSNTNAGMVNHQMKTFVLVLLYLGLNSSLNLLNRYTLGHAGFSFPILLTVAHLSFSVICLSPIMLSPKLSYASSHQEILPRVKNAVVKIGLFMSLNIAMNNASLVSMPLSLNQVIRASIPVVCAVCAMFVEGRVPGGIESIGLLFVAGGVMFCISGSYAAASSGGGGGVSSKEKERTLSGLLYCVTATISNALMMTFSGKIMGGEKLDALRLTFYTAPVTLCALLPVALLLEGDRFVNKYFGSNSFDVQSREALMYGDEYVSPIKVLTLVLLGCLNAVSYNFVHFALVGATSAVTTTVLGNIKVALLILCSRVLFGETKDWSVSMVFGAFVALAGFGLYSFARVKVSHQQMNTHSAKK</sequence>
<dbReference type="Proteomes" id="UP000198341">
    <property type="component" value="Chromosome 5"/>
</dbReference>
<feature type="transmembrane region" description="Helical" evidence="5">
    <location>
        <begin position="224"/>
        <end position="246"/>
    </location>
</feature>
<evidence type="ECO:0000256" key="1">
    <source>
        <dbReference type="ARBA" id="ARBA00004141"/>
    </source>
</evidence>
<feature type="transmembrane region" description="Helical" evidence="5">
    <location>
        <begin position="336"/>
        <end position="357"/>
    </location>
</feature>
<evidence type="ECO:0000313" key="8">
    <source>
        <dbReference type="Proteomes" id="UP000198341"/>
    </source>
</evidence>
<dbReference type="InterPro" id="IPR050186">
    <property type="entry name" value="TPT_transporter"/>
</dbReference>
<dbReference type="GeneID" id="19015776"/>
<evidence type="ECO:0000313" key="7">
    <source>
        <dbReference type="EMBL" id="CCO16772.1"/>
    </source>
</evidence>
<comment type="subcellular location">
    <subcellularLocation>
        <location evidence="1">Membrane</location>
        <topology evidence="1">Multi-pass membrane protein</topology>
    </subcellularLocation>
</comment>
<dbReference type="SUPFAM" id="SSF103481">
    <property type="entry name" value="Multidrug resistance efflux transporter EmrE"/>
    <property type="match status" value="1"/>
</dbReference>
<protein>
    <submittedName>
        <fullName evidence="7">Drug/Metabolite transporter superfamily</fullName>
    </submittedName>
</protein>
<feature type="domain" description="Sugar phosphate transporter" evidence="6">
    <location>
        <begin position="30"/>
        <end position="355"/>
    </location>
</feature>
<feature type="transmembrane region" description="Helical" evidence="5">
    <location>
        <begin position="275"/>
        <end position="293"/>
    </location>
</feature>
<gene>
    <name evidence="7" type="ORF">Bathy05g02730</name>
</gene>
<dbReference type="OrthoDB" id="10261634at2759"/>
<feature type="transmembrane region" description="Helical" evidence="5">
    <location>
        <begin position="195"/>
        <end position="212"/>
    </location>
</feature>
<evidence type="ECO:0000256" key="5">
    <source>
        <dbReference type="SAM" id="Phobius"/>
    </source>
</evidence>
<accession>K8EF64</accession>
<reference evidence="7 8" key="1">
    <citation type="submission" date="2011-10" db="EMBL/GenBank/DDBJ databases">
        <authorList>
            <person name="Genoscope - CEA"/>
        </authorList>
    </citation>
    <scope>NUCLEOTIDE SEQUENCE [LARGE SCALE GENOMIC DNA]</scope>
    <source>
        <strain evidence="7 8">RCC 1105</strain>
    </source>
</reference>
<organism evidence="7 8">
    <name type="scientific">Bathycoccus prasinos</name>
    <dbReference type="NCBI Taxonomy" id="41875"/>
    <lineage>
        <taxon>Eukaryota</taxon>
        <taxon>Viridiplantae</taxon>
        <taxon>Chlorophyta</taxon>
        <taxon>Mamiellophyceae</taxon>
        <taxon>Mamiellales</taxon>
        <taxon>Bathycoccaceae</taxon>
        <taxon>Bathycoccus</taxon>
    </lineage>
</organism>